<gene>
    <name evidence="2" type="ORF">ACFS7Z_19500</name>
</gene>
<accession>A0ABW6BZP2</accession>
<dbReference type="SUPFAM" id="SSF54427">
    <property type="entry name" value="NTF2-like"/>
    <property type="match status" value="1"/>
</dbReference>
<dbReference type="RefSeq" id="WP_377488195.1">
    <property type="nucleotide sequence ID" value="NZ_JBHUOX010000017.1"/>
</dbReference>
<sequence>MPDAEKSEAVQAVKQALEGQVQAWNTGDLEKAMTYYWNSPDMLWISKTGVEKGYQEVLDMFRTDFADSSQMGTYTYEPHYIEALSPEAVYYVFQWKIEKDGTRLMGGVSSQLWKKKNDRWIVTSEHAS</sequence>
<dbReference type="Gene3D" id="3.10.450.50">
    <property type="match status" value="1"/>
</dbReference>
<dbReference type="InterPro" id="IPR027843">
    <property type="entry name" value="DUF4440"/>
</dbReference>
<dbReference type="EMBL" id="JBHUOX010000017">
    <property type="protein sequence ID" value="MFD3002567.1"/>
    <property type="molecule type" value="Genomic_DNA"/>
</dbReference>
<name>A0ABW6BZP2_9BACT</name>
<feature type="domain" description="DUF4440" evidence="1">
    <location>
        <begin position="15"/>
        <end position="121"/>
    </location>
</feature>
<comment type="caution">
    <text evidence="2">The sequence shown here is derived from an EMBL/GenBank/DDBJ whole genome shotgun (WGS) entry which is preliminary data.</text>
</comment>
<evidence type="ECO:0000313" key="2">
    <source>
        <dbReference type="EMBL" id="MFD3002567.1"/>
    </source>
</evidence>
<dbReference type="Pfam" id="PF14534">
    <property type="entry name" value="DUF4440"/>
    <property type="match status" value="1"/>
</dbReference>
<protein>
    <submittedName>
        <fullName evidence="2">YybH family protein</fullName>
    </submittedName>
</protein>
<organism evidence="2 3">
    <name type="scientific">Pontibacter toksunensis</name>
    <dbReference type="NCBI Taxonomy" id="1332631"/>
    <lineage>
        <taxon>Bacteria</taxon>
        <taxon>Pseudomonadati</taxon>
        <taxon>Bacteroidota</taxon>
        <taxon>Cytophagia</taxon>
        <taxon>Cytophagales</taxon>
        <taxon>Hymenobacteraceae</taxon>
        <taxon>Pontibacter</taxon>
    </lineage>
</organism>
<dbReference type="Proteomes" id="UP001597641">
    <property type="component" value="Unassembled WGS sequence"/>
</dbReference>
<evidence type="ECO:0000313" key="3">
    <source>
        <dbReference type="Proteomes" id="UP001597641"/>
    </source>
</evidence>
<reference evidence="3" key="1">
    <citation type="journal article" date="2019" name="Int. J. Syst. Evol. Microbiol.">
        <title>The Global Catalogue of Microorganisms (GCM) 10K type strain sequencing project: providing services to taxonomists for standard genome sequencing and annotation.</title>
        <authorList>
            <consortium name="The Broad Institute Genomics Platform"/>
            <consortium name="The Broad Institute Genome Sequencing Center for Infectious Disease"/>
            <person name="Wu L."/>
            <person name="Ma J."/>
        </authorList>
    </citation>
    <scope>NUCLEOTIDE SEQUENCE [LARGE SCALE GENOMIC DNA]</scope>
    <source>
        <strain evidence="3">KCTC 23984</strain>
    </source>
</reference>
<keyword evidence="3" id="KW-1185">Reference proteome</keyword>
<dbReference type="InterPro" id="IPR032710">
    <property type="entry name" value="NTF2-like_dom_sf"/>
</dbReference>
<proteinExistence type="predicted"/>
<evidence type="ECO:0000259" key="1">
    <source>
        <dbReference type="Pfam" id="PF14534"/>
    </source>
</evidence>